<dbReference type="SMART" id="SM00028">
    <property type="entry name" value="TPR"/>
    <property type="match status" value="3"/>
</dbReference>
<dbReference type="RefSeq" id="WP_094390554.1">
    <property type="nucleotide sequence ID" value="NZ_JADYTN010000043.1"/>
</dbReference>
<comment type="caution">
    <text evidence="3">The sequence shown here is derived from an EMBL/GenBank/DDBJ whole genome shotgun (WGS) entry which is preliminary data.</text>
</comment>
<feature type="transmembrane region" description="Helical" evidence="2">
    <location>
        <begin position="375"/>
        <end position="393"/>
    </location>
</feature>
<reference evidence="3 4" key="1">
    <citation type="submission" date="2020-12" db="EMBL/GenBank/DDBJ databases">
        <title>Whole genome sequences of gut porcine anaerobes.</title>
        <authorList>
            <person name="Kubasova T."/>
            <person name="Jahodarova E."/>
            <person name="Rychlik I."/>
        </authorList>
    </citation>
    <scope>NUCLEOTIDE SEQUENCE [LARGE SCALE GENOMIC DNA]</scope>
    <source>
        <strain evidence="3 4">An925</strain>
    </source>
</reference>
<name>A0ABS9CII6_9BACT</name>
<keyword evidence="2" id="KW-0472">Membrane</keyword>
<keyword evidence="1" id="KW-0802">TPR repeat</keyword>
<gene>
    <name evidence="3" type="ORF">I6E12_12035</name>
</gene>
<dbReference type="Gene3D" id="1.25.40.10">
    <property type="entry name" value="Tetratricopeptide repeat domain"/>
    <property type="match status" value="2"/>
</dbReference>
<dbReference type="InterPro" id="IPR011990">
    <property type="entry name" value="TPR-like_helical_dom_sf"/>
</dbReference>
<evidence type="ECO:0000313" key="3">
    <source>
        <dbReference type="EMBL" id="MCF2564826.1"/>
    </source>
</evidence>
<proteinExistence type="predicted"/>
<keyword evidence="4" id="KW-1185">Reference proteome</keyword>
<dbReference type="PROSITE" id="PS50005">
    <property type="entry name" value="TPR"/>
    <property type="match status" value="1"/>
</dbReference>
<dbReference type="EMBL" id="JADYTN010000043">
    <property type="protein sequence ID" value="MCF2564826.1"/>
    <property type="molecule type" value="Genomic_DNA"/>
</dbReference>
<sequence length="596" mass="68559">MLKRFFHICVLVLLLNACGSREAQRLLDQAEAVINENSSEAITILDSISNDGLSRSQRMRRLLLLTNAQNKCDTVFRSDSIQKLLVNYYESHGTANERMLAHYLLGRAYQDIHDYPNALNNYQKAANHADTTDIECDYALLSRVYGQMSDVFYHQNLIEEDLKFNNLAIRYSWKAKDTLAAILGMAGNIAAYKGMGKPDSALSICEQASVLARRYGYKNLSAGILGGAITILVEKDSLNKAKTFMDIYESESGFFDENHDIVKGREVYYYPKGRYYLAVGKYDSAEHYFRKELREGKDFNNQNAASRGLALLFQKTHRPDSAAKYALYSYTMNDSVYANMATEEVERMKAMYDYSRYQESARLANEKSEKMHKRLMVIGFSTFSIIAITFIVIRRERKKRIAALHHYKQSIAELAKAQSEVIRLRSHGRNIETALSQAQSNIEELNNYTSELNLLIEKKEIDIEILRSDIEKYQSKETKEREIAEAKLKDSEIYHIFDKLAAKGNLPSAEEWQQMYMMVIDFFPSFYQFISSKKYALNEKEFNTCILIRLHFRPKDICNLLGVSSAYITKIRNTMMKKLFGVEGNSKKLDEEILGL</sequence>
<keyword evidence="2" id="KW-1133">Transmembrane helix</keyword>
<evidence type="ECO:0000256" key="1">
    <source>
        <dbReference type="PROSITE-ProRule" id="PRU00339"/>
    </source>
</evidence>
<feature type="repeat" description="TPR" evidence="1">
    <location>
        <begin position="99"/>
        <end position="132"/>
    </location>
</feature>
<accession>A0ABS9CII6</accession>
<dbReference type="InterPro" id="IPR019734">
    <property type="entry name" value="TPR_rpt"/>
</dbReference>
<dbReference type="SUPFAM" id="SSF48452">
    <property type="entry name" value="TPR-like"/>
    <property type="match status" value="1"/>
</dbReference>
<organism evidence="3 4">
    <name type="scientific">Xylanibacter brevis</name>
    <dbReference type="NCBI Taxonomy" id="83231"/>
    <lineage>
        <taxon>Bacteria</taxon>
        <taxon>Pseudomonadati</taxon>
        <taxon>Bacteroidota</taxon>
        <taxon>Bacteroidia</taxon>
        <taxon>Bacteroidales</taxon>
        <taxon>Prevotellaceae</taxon>
        <taxon>Xylanibacter</taxon>
    </lineage>
</organism>
<protein>
    <recommendedName>
        <fullName evidence="5">Tetratricopeptide repeat protein</fullName>
    </recommendedName>
</protein>
<dbReference type="Proteomes" id="UP001200470">
    <property type="component" value="Unassembled WGS sequence"/>
</dbReference>
<evidence type="ECO:0008006" key="5">
    <source>
        <dbReference type="Google" id="ProtNLM"/>
    </source>
</evidence>
<keyword evidence="2" id="KW-0812">Transmembrane</keyword>
<evidence type="ECO:0000313" key="4">
    <source>
        <dbReference type="Proteomes" id="UP001200470"/>
    </source>
</evidence>
<evidence type="ECO:0000256" key="2">
    <source>
        <dbReference type="SAM" id="Phobius"/>
    </source>
</evidence>